<comment type="caution">
    <text evidence="3">The sequence shown here is derived from an EMBL/GenBank/DDBJ whole genome shotgun (WGS) entry which is preliminary data.</text>
</comment>
<evidence type="ECO:0000256" key="2">
    <source>
        <dbReference type="SAM" id="SignalP"/>
    </source>
</evidence>
<feature type="signal peptide" evidence="2">
    <location>
        <begin position="1"/>
        <end position="25"/>
    </location>
</feature>
<gene>
    <name evidence="3" type="ORF">EKH80_02860</name>
</gene>
<dbReference type="EMBL" id="RYYV01000002">
    <property type="protein sequence ID" value="RUL79068.1"/>
    <property type="molecule type" value="Genomic_DNA"/>
</dbReference>
<reference evidence="3 4" key="1">
    <citation type="submission" date="2018-12" db="EMBL/GenBank/DDBJ databases">
        <title>Dyella dinghuensis sp. nov. DHOA06 and Dyella choica sp. nov. 4M-K27, isolated from forest soil.</title>
        <authorList>
            <person name="Qiu L.-H."/>
            <person name="Gao Z.-H."/>
        </authorList>
    </citation>
    <scope>NUCLEOTIDE SEQUENCE [LARGE SCALE GENOMIC DNA]</scope>
    <source>
        <strain evidence="3 4">4M-K27</strain>
    </source>
</reference>
<feature type="transmembrane region" description="Helical" evidence="1">
    <location>
        <begin position="35"/>
        <end position="56"/>
    </location>
</feature>
<organism evidence="3 4">
    <name type="scientific">Dyella choica</name>
    <dbReference type="NCBI Taxonomy" id="1927959"/>
    <lineage>
        <taxon>Bacteria</taxon>
        <taxon>Pseudomonadati</taxon>
        <taxon>Pseudomonadota</taxon>
        <taxon>Gammaproteobacteria</taxon>
        <taxon>Lysobacterales</taxon>
        <taxon>Rhodanobacteraceae</taxon>
        <taxon>Dyella</taxon>
    </lineage>
</organism>
<accession>A0A3S0RMX7</accession>
<dbReference type="AlphaFoldDB" id="A0A3S0RMX7"/>
<keyword evidence="2" id="KW-0732">Signal</keyword>
<name>A0A3S0RMX7_9GAMM</name>
<evidence type="ECO:0000256" key="1">
    <source>
        <dbReference type="SAM" id="Phobius"/>
    </source>
</evidence>
<evidence type="ECO:0000313" key="3">
    <source>
        <dbReference type="EMBL" id="RUL79068.1"/>
    </source>
</evidence>
<dbReference type="InterPro" id="IPR008020">
    <property type="entry name" value="G8P"/>
</dbReference>
<dbReference type="Proteomes" id="UP000274358">
    <property type="component" value="Unassembled WGS sequence"/>
</dbReference>
<dbReference type="SUPFAM" id="SSF57987">
    <property type="entry name" value="Inovirus (filamentous phage) major coat protein"/>
    <property type="match status" value="1"/>
</dbReference>
<evidence type="ECO:0000313" key="4">
    <source>
        <dbReference type="Proteomes" id="UP000274358"/>
    </source>
</evidence>
<keyword evidence="4" id="KW-1185">Reference proteome</keyword>
<sequence length="71" mass="7027">MKFKLKKIAGVGLVSVGMVSSAAFAQGTGGVDVSSVTAALTAAAAAIATIGVAWLAMTVGARVYKWVKSAI</sequence>
<feature type="chain" id="PRO_5018545240" description="Methyltransferase" evidence="2">
    <location>
        <begin position="26"/>
        <end position="71"/>
    </location>
</feature>
<keyword evidence="1" id="KW-0472">Membrane</keyword>
<evidence type="ECO:0008006" key="5">
    <source>
        <dbReference type="Google" id="ProtNLM"/>
    </source>
</evidence>
<protein>
    <recommendedName>
        <fullName evidence="5">Methyltransferase</fullName>
    </recommendedName>
</protein>
<keyword evidence="1" id="KW-0812">Transmembrane</keyword>
<keyword evidence="1" id="KW-1133">Transmembrane helix</keyword>
<proteinExistence type="predicted"/>
<dbReference type="Pfam" id="PF05356">
    <property type="entry name" value="Phage_Coat_B"/>
    <property type="match status" value="1"/>
</dbReference>